<keyword evidence="8" id="KW-0863">Zinc-finger</keyword>
<dbReference type="Gene3D" id="3.90.640.80">
    <property type="match status" value="1"/>
</dbReference>
<dbReference type="FunFam" id="1.20.142.10:FF:000002">
    <property type="entry name" value="Poly [ADP-ribose] polymerase"/>
    <property type="match status" value="1"/>
</dbReference>
<feature type="domain" description="PARP alpha-helical" evidence="20">
    <location>
        <begin position="705"/>
        <end position="841"/>
    </location>
</feature>
<dbReference type="SMART" id="SM00773">
    <property type="entry name" value="WGR"/>
    <property type="match status" value="1"/>
</dbReference>
<dbReference type="InterPro" id="IPR012317">
    <property type="entry name" value="Poly(ADP-ribose)pol_cat_dom"/>
</dbReference>
<comment type="subcellular location">
    <subcellularLocation>
        <location evidence="1">Nucleus</location>
    </subcellularLocation>
</comment>
<dbReference type="Proteomes" id="UP000319731">
    <property type="component" value="Unassembled WGS sequence"/>
</dbReference>
<sequence length="1039" mass="114428">MSHLPSFPSTACYFKRGKAKSRFPVAAAIPGFDNLRPDDMATVEAALTGLPGGVNSSPAAAAQPYQKPTGDQGFVAEYAASSRAKCRVCEQKLEKGELRLSLPVLSENEKWSGAVPGWHHPACFFSMHKAEVNAPTDFDGYDNLRDYAKSVINSLCAGLPIPAAPEEEVDAPPTPVPKKRVKKAPVSDDEDEGVDLTIDEEAEYKPRPTKRGRKAATAREPEPEVIVVEDDEAPPPRKSKSKAKTSKGKGKARADDDDDVKMEVKPEVKTDVSVATAATPINESPYAAQARVLHRIRDEINAAVGPKMRGKWNTRIAIFQQLLAANNINIAKSDDDLLFAALSDAMTFGVAQMCTDCNSSRLVYTSPPGHYFCPVFHDWGPCIGKSDTPVLSPFVTVQDIEVDYFRNFIFNPIPRLMPQVTQQRPVSKMMTSVELRAKVQELELDSDKPLAGKVLAFCGTLGATHAALGEIVEENGGTVSKKIDASVTLLITNAADVEKSSTKVVQAQEAGIDVVDVQWIHDCAEQKKRLKYNVPKYLLKHNRKDEEAGPSAGSKRPRNLEEERGEKKVKLRVKDGIPIELESNVADTHHVLREQGLIYSVSLTKVDISQNQNSYYKIQALIPDSSRGECVLFTAWGRQNTTQGSNKVAQHPNKQALIESFNEIYTDKTGNEFGEVFRKVPGKYNLVETHVDEDFGKSNVVAGSKSTLPTPVKDLMKMIFDVQMIKNTLAELEIDAKKMPLGKLSKSQIKKAYIVLDRLSKVVPGGTVVDPATDVEPSGSLTRGGSSKLQMVNLSNEFYSLIPHDFGRNQVVVIDSIEAVRQKITLLDTLSEMEIVQQIIQAGEGDTDEDPIDIHYRSLKTELEPIERGSDIFNMISECTTSTHAPTHQEYSLEVLDIFKVKREGEDTRFAKATKRIPGSANYCFAHAQQPEGVLLLSEVLLGEPYERIKAEYVEKLPAGTHSTKGIGGSAPSQWIPHPGDPNLLIPMGPVATQKMPESFGRQKGELLYDEHIVYETDQAKIRYAVKVKFNFKKGAGRR</sequence>
<feature type="domain" description="BRCT" evidence="18">
    <location>
        <begin position="445"/>
        <end position="533"/>
    </location>
</feature>
<evidence type="ECO:0000256" key="1">
    <source>
        <dbReference type="ARBA" id="ARBA00004123"/>
    </source>
</evidence>
<feature type="compositionally biased region" description="Basic residues" evidence="16">
    <location>
        <begin position="237"/>
        <end position="251"/>
    </location>
</feature>
<dbReference type="InterPro" id="IPR004102">
    <property type="entry name" value="Poly(ADP-ribose)pol_reg_dom"/>
</dbReference>
<keyword evidence="3 15" id="KW-0808">Transferase</keyword>
<dbReference type="CDD" id="cd17747">
    <property type="entry name" value="BRCT_PARP1"/>
    <property type="match status" value="1"/>
</dbReference>
<keyword evidence="11" id="KW-0238">DNA-binding</keyword>
<dbReference type="Pfam" id="PF05406">
    <property type="entry name" value="WGR"/>
    <property type="match status" value="1"/>
</dbReference>
<dbReference type="GO" id="GO:0051287">
    <property type="term" value="F:NAD binding"/>
    <property type="evidence" value="ECO:0007669"/>
    <property type="project" value="InterPro"/>
</dbReference>
<reference evidence="22 23" key="1">
    <citation type="journal article" date="2019" name="Sci. Rep.">
        <title>Comparative genomics of chytrid fungi reveal insights into the obligate biotrophic and pathogenic lifestyle of Synchytrium endobioticum.</title>
        <authorList>
            <person name="van de Vossenberg B.T.L.H."/>
            <person name="Warris S."/>
            <person name="Nguyen H.D.T."/>
            <person name="van Gent-Pelzer M.P.E."/>
            <person name="Joly D.L."/>
            <person name="van de Geest H.C."/>
            <person name="Bonants P.J.M."/>
            <person name="Smith D.S."/>
            <person name="Levesque C.A."/>
            <person name="van der Lee T.A.J."/>
        </authorList>
    </citation>
    <scope>NUCLEOTIDE SEQUENCE [LARGE SCALE GENOMIC DNA]</scope>
    <source>
        <strain evidence="22 23">JEL517</strain>
    </source>
</reference>
<keyword evidence="7" id="KW-0013">ADP-ribosylation</keyword>
<dbReference type="SMART" id="SM01336">
    <property type="entry name" value="zf-PARP"/>
    <property type="match status" value="1"/>
</dbReference>
<dbReference type="Gene3D" id="3.90.228.10">
    <property type="match status" value="2"/>
</dbReference>
<dbReference type="GO" id="GO:0005730">
    <property type="term" value="C:nucleolus"/>
    <property type="evidence" value="ECO:0007669"/>
    <property type="project" value="TreeGrafter"/>
</dbReference>
<evidence type="ECO:0000259" key="21">
    <source>
        <dbReference type="PROSITE" id="PS51977"/>
    </source>
</evidence>
<dbReference type="GO" id="GO:0003950">
    <property type="term" value="F:NAD+ poly-ADP-ribosyltransferase activity"/>
    <property type="evidence" value="ECO:0007669"/>
    <property type="project" value="UniProtKB-UniRule"/>
</dbReference>
<dbReference type="PROSITE" id="PS52007">
    <property type="entry name" value="PADR1"/>
    <property type="match status" value="1"/>
</dbReference>
<dbReference type="Gene3D" id="3.30.1740.10">
    <property type="entry name" value="Zinc finger, PARP-type"/>
    <property type="match status" value="1"/>
</dbReference>
<dbReference type="SUPFAM" id="SSF52113">
    <property type="entry name" value="BRCT domain"/>
    <property type="match status" value="1"/>
</dbReference>
<dbReference type="RefSeq" id="XP_031023753.1">
    <property type="nucleotide sequence ID" value="XM_031170304.1"/>
</dbReference>
<dbReference type="Pfam" id="PF00533">
    <property type="entry name" value="BRCT"/>
    <property type="match status" value="1"/>
</dbReference>
<dbReference type="PROSITE" id="PS51060">
    <property type="entry name" value="PARP_ALPHA_HD"/>
    <property type="match status" value="1"/>
</dbReference>
<evidence type="ECO:0000256" key="16">
    <source>
        <dbReference type="SAM" id="MobiDB-lite"/>
    </source>
</evidence>
<dbReference type="GO" id="GO:1990404">
    <property type="term" value="F:NAD+-protein mono-ADP-ribosyltransferase activity"/>
    <property type="evidence" value="ECO:0007669"/>
    <property type="project" value="TreeGrafter"/>
</dbReference>
<dbReference type="SUPFAM" id="SSF47587">
    <property type="entry name" value="Domain of poly(ADP-ribose) polymerase"/>
    <property type="match status" value="1"/>
</dbReference>
<dbReference type="GO" id="GO:0070212">
    <property type="term" value="P:protein poly-ADP-ribosylation"/>
    <property type="evidence" value="ECO:0007669"/>
    <property type="project" value="TreeGrafter"/>
</dbReference>
<evidence type="ECO:0000256" key="12">
    <source>
        <dbReference type="ARBA" id="ARBA00023242"/>
    </source>
</evidence>
<dbReference type="CDD" id="cd08001">
    <property type="entry name" value="WGR_PARP1_like"/>
    <property type="match status" value="1"/>
</dbReference>
<evidence type="ECO:0000256" key="2">
    <source>
        <dbReference type="ARBA" id="ARBA00022676"/>
    </source>
</evidence>
<evidence type="ECO:0000256" key="15">
    <source>
        <dbReference type="RuleBase" id="RU362114"/>
    </source>
</evidence>
<dbReference type="CDD" id="cd01437">
    <property type="entry name" value="parp_like"/>
    <property type="match status" value="1"/>
</dbReference>
<dbReference type="PIRSF" id="PIRSF000489">
    <property type="entry name" value="NAD_ADPRT"/>
    <property type="match status" value="1"/>
</dbReference>
<evidence type="ECO:0000256" key="3">
    <source>
        <dbReference type="ARBA" id="ARBA00022679"/>
    </source>
</evidence>
<feature type="region of interest" description="Disordered" evidence="16">
    <location>
        <begin position="164"/>
        <end position="259"/>
    </location>
</feature>
<keyword evidence="23" id="KW-1185">Reference proteome</keyword>
<feature type="compositionally biased region" description="Basic residues" evidence="16">
    <location>
        <begin position="207"/>
        <end position="216"/>
    </location>
</feature>
<keyword evidence="10 15" id="KW-0520">NAD</keyword>
<evidence type="ECO:0000256" key="14">
    <source>
        <dbReference type="ARBA" id="ARBA00033987"/>
    </source>
</evidence>
<dbReference type="EC" id="2.4.2.-" evidence="15"/>
<feature type="region of interest" description="Disordered" evidence="16">
    <location>
        <begin position="543"/>
        <end position="567"/>
    </location>
</feature>
<dbReference type="SUPFAM" id="SSF57716">
    <property type="entry name" value="Glucocorticoid receptor-like (DNA-binding domain)"/>
    <property type="match status" value="1"/>
</dbReference>
<keyword evidence="6" id="KW-0677">Repeat</keyword>
<dbReference type="PANTHER" id="PTHR10459">
    <property type="entry name" value="DNA LIGASE"/>
    <property type="match status" value="1"/>
</dbReference>
<feature type="domain" description="PARP catalytic" evidence="19">
    <location>
        <begin position="850"/>
        <end position="1037"/>
    </location>
</feature>
<feature type="compositionally biased region" description="Acidic residues" evidence="16">
    <location>
        <begin position="187"/>
        <end position="202"/>
    </location>
</feature>
<dbReference type="InterPro" id="IPR050800">
    <property type="entry name" value="ARTD/PARP"/>
</dbReference>
<feature type="compositionally biased region" description="Basic and acidic residues" evidence="16">
    <location>
        <begin position="558"/>
        <end position="567"/>
    </location>
</feature>
<comment type="catalytic activity">
    <reaction evidence="14">
        <text>NAD(+) + (ADP-D-ribosyl)n-acceptor = nicotinamide + (ADP-D-ribosyl)n+1-acceptor + H(+).</text>
        <dbReference type="EC" id="2.4.2.30"/>
    </reaction>
</comment>
<dbReference type="EMBL" id="QEAO01000029">
    <property type="protein sequence ID" value="TPX32566.1"/>
    <property type="molecule type" value="Genomic_DNA"/>
</dbReference>
<evidence type="ECO:0000256" key="7">
    <source>
        <dbReference type="ARBA" id="ARBA00022765"/>
    </source>
</evidence>
<evidence type="ECO:0000256" key="11">
    <source>
        <dbReference type="ARBA" id="ARBA00023125"/>
    </source>
</evidence>
<dbReference type="InterPro" id="IPR008288">
    <property type="entry name" value="PARP"/>
</dbReference>
<evidence type="ECO:0000313" key="23">
    <source>
        <dbReference type="Proteomes" id="UP000319731"/>
    </source>
</evidence>
<organism evidence="22 23">
    <name type="scientific">Synchytrium microbalum</name>
    <dbReference type="NCBI Taxonomy" id="1806994"/>
    <lineage>
        <taxon>Eukaryota</taxon>
        <taxon>Fungi</taxon>
        <taxon>Fungi incertae sedis</taxon>
        <taxon>Chytridiomycota</taxon>
        <taxon>Chytridiomycota incertae sedis</taxon>
        <taxon>Chytridiomycetes</taxon>
        <taxon>Synchytriales</taxon>
        <taxon>Synchytriaceae</taxon>
        <taxon>Synchytrium</taxon>
    </lineage>
</organism>
<dbReference type="OrthoDB" id="2017365at2759"/>
<dbReference type="GO" id="GO:0016779">
    <property type="term" value="F:nucleotidyltransferase activity"/>
    <property type="evidence" value="ECO:0007669"/>
    <property type="project" value="UniProtKB-KW"/>
</dbReference>
<dbReference type="PROSITE" id="PS50172">
    <property type="entry name" value="BRCT"/>
    <property type="match status" value="1"/>
</dbReference>
<evidence type="ECO:0000256" key="4">
    <source>
        <dbReference type="ARBA" id="ARBA00022695"/>
    </source>
</evidence>
<evidence type="ECO:0000256" key="9">
    <source>
        <dbReference type="ARBA" id="ARBA00022833"/>
    </source>
</evidence>
<evidence type="ECO:0000256" key="8">
    <source>
        <dbReference type="ARBA" id="ARBA00022771"/>
    </source>
</evidence>
<evidence type="ECO:0000259" key="17">
    <source>
        <dbReference type="PROSITE" id="PS50064"/>
    </source>
</evidence>
<name>A0A507C3N2_9FUNG</name>
<comment type="caution">
    <text evidence="22">The sequence shown here is derived from an EMBL/GenBank/DDBJ whole genome shotgun (WGS) entry which is preliminary data.</text>
</comment>
<keyword evidence="2 15" id="KW-0328">Glycosyltransferase</keyword>
<dbReference type="SUPFAM" id="SSF142921">
    <property type="entry name" value="WGR domain-like"/>
    <property type="match status" value="1"/>
</dbReference>
<evidence type="ECO:0000256" key="10">
    <source>
        <dbReference type="ARBA" id="ARBA00023027"/>
    </source>
</evidence>
<feature type="domain" description="WGR" evidence="21">
    <location>
        <begin position="588"/>
        <end position="684"/>
    </location>
</feature>
<dbReference type="SUPFAM" id="SSF56399">
    <property type="entry name" value="ADP-ribosylation"/>
    <property type="match status" value="1"/>
</dbReference>
<keyword evidence="9" id="KW-0862">Zinc</keyword>
<dbReference type="Gene3D" id="3.40.50.10190">
    <property type="entry name" value="BRCT domain"/>
    <property type="match status" value="1"/>
</dbReference>
<evidence type="ECO:0000256" key="6">
    <source>
        <dbReference type="ARBA" id="ARBA00022737"/>
    </source>
</evidence>
<dbReference type="InterPro" id="IPR036616">
    <property type="entry name" value="Poly(ADP-ribose)pol_reg_dom_sf"/>
</dbReference>
<keyword evidence="5" id="KW-0479">Metal-binding</keyword>
<evidence type="ECO:0000313" key="22">
    <source>
        <dbReference type="EMBL" id="TPX32566.1"/>
    </source>
</evidence>
<gene>
    <name evidence="22" type="ORF">SmJEL517_g04376</name>
</gene>
<evidence type="ECO:0000259" key="20">
    <source>
        <dbReference type="PROSITE" id="PS51060"/>
    </source>
</evidence>
<dbReference type="SMART" id="SM00292">
    <property type="entry name" value="BRCT"/>
    <property type="match status" value="1"/>
</dbReference>
<dbReference type="PROSITE" id="PS51977">
    <property type="entry name" value="WGR"/>
    <property type="match status" value="1"/>
</dbReference>
<dbReference type="SMART" id="SM01335">
    <property type="entry name" value="PADR1"/>
    <property type="match status" value="1"/>
</dbReference>
<dbReference type="AlphaFoldDB" id="A0A507C3N2"/>
<dbReference type="PROSITE" id="PS51059">
    <property type="entry name" value="PARP_CATALYTIC"/>
    <property type="match status" value="1"/>
</dbReference>
<comment type="similarity">
    <text evidence="13">Belongs to the ARTD/PARP family.</text>
</comment>
<dbReference type="GeneID" id="42005601"/>
<protein>
    <recommendedName>
        <fullName evidence="15">Poly [ADP-ribose] polymerase</fullName>
        <shortName evidence="15">PARP</shortName>
        <ecNumber evidence="15">2.4.2.-</ecNumber>
    </recommendedName>
</protein>
<dbReference type="InterPro" id="IPR036957">
    <property type="entry name" value="Znf_PARP_sf"/>
</dbReference>
<accession>A0A507C3N2</accession>
<dbReference type="Pfam" id="PF00644">
    <property type="entry name" value="PARP"/>
    <property type="match status" value="1"/>
</dbReference>
<dbReference type="PANTHER" id="PTHR10459:SF60">
    <property type="entry name" value="POLY [ADP-RIBOSE] POLYMERASE 2"/>
    <property type="match status" value="1"/>
</dbReference>
<keyword evidence="12" id="KW-0539">Nucleus</keyword>
<dbReference type="InterPro" id="IPR008893">
    <property type="entry name" value="WGR_domain"/>
</dbReference>
<dbReference type="GO" id="GO:0003677">
    <property type="term" value="F:DNA binding"/>
    <property type="evidence" value="ECO:0007669"/>
    <property type="project" value="UniProtKB-KW"/>
</dbReference>
<dbReference type="InterPro" id="IPR036420">
    <property type="entry name" value="BRCT_dom_sf"/>
</dbReference>
<evidence type="ECO:0000256" key="13">
    <source>
        <dbReference type="ARBA" id="ARBA00024347"/>
    </source>
</evidence>
<evidence type="ECO:0000259" key="19">
    <source>
        <dbReference type="PROSITE" id="PS51059"/>
    </source>
</evidence>
<dbReference type="InterPro" id="IPR036930">
    <property type="entry name" value="WGR_dom_sf"/>
</dbReference>
<dbReference type="Pfam" id="PF00645">
    <property type="entry name" value="zf-PARP"/>
    <property type="match status" value="1"/>
</dbReference>
<dbReference type="PROSITE" id="PS50064">
    <property type="entry name" value="ZF_PARP_2"/>
    <property type="match status" value="1"/>
</dbReference>
<dbReference type="Pfam" id="PF02877">
    <property type="entry name" value="PARP_reg"/>
    <property type="match status" value="1"/>
</dbReference>
<keyword evidence="4" id="KW-0548">Nucleotidyltransferase</keyword>
<dbReference type="STRING" id="1806994.A0A507C3N2"/>
<evidence type="ECO:0000259" key="18">
    <source>
        <dbReference type="PROSITE" id="PS50172"/>
    </source>
</evidence>
<evidence type="ECO:0000256" key="5">
    <source>
        <dbReference type="ARBA" id="ARBA00022723"/>
    </source>
</evidence>
<dbReference type="Gene3D" id="1.20.142.10">
    <property type="entry name" value="Poly(ADP-ribose) polymerase, regulatory domain"/>
    <property type="match status" value="1"/>
</dbReference>
<dbReference type="InterPro" id="IPR001357">
    <property type="entry name" value="BRCT_dom"/>
</dbReference>
<dbReference type="GO" id="GO:0008270">
    <property type="term" value="F:zinc ion binding"/>
    <property type="evidence" value="ECO:0007669"/>
    <property type="project" value="UniProtKB-KW"/>
</dbReference>
<dbReference type="GO" id="GO:0006302">
    <property type="term" value="P:double-strand break repair"/>
    <property type="evidence" value="ECO:0007669"/>
    <property type="project" value="TreeGrafter"/>
</dbReference>
<feature type="domain" description="PARP-type" evidence="17">
    <location>
        <begin position="74"/>
        <end position="145"/>
    </location>
</feature>
<dbReference type="InterPro" id="IPR001510">
    <property type="entry name" value="Znf_PARP"/>
</dbReference>
<proteinExistence type="inferred from homology"/>